<dbReference type="GO" id="GO:0003676">
    <property type="term" value="F:nucleic acid binding"/>
    <property type="evidence" value="ECO:0007669"/>
    <property type="project" value="InterPro"/>
</dbReference>
<evidence type="ECO:0000259" key="1">
    <source>
        <dbReference type="PROSITE" id="PS50879"/>
    </source>
</evidence>
<keyword evidence="3" id="KW-1185">Reference proteome</keyword>
<dbReference type="InterPro" id="IPR012337">
    <property type="entry name" value="RNaseH-like_sf"/>
</dbReference>
<proteinExistence type="predicted"/>
<dbReference type="InterPro" id="IPR036397">
    <property type="entry name" value="RNaseH_sf"/>
</dbReference>
<dbReference type="Proteomes" id="UP000499080">
    <property type="component" value="Unassembled WGS sequence"/>
</dbReference>
<protein>
    <recommendedName>
        <fullName evidence="1">RNase H type-1 domain-containing protein</fullName>
    </recommendedName>
</protein>
<dbReference type="Pfam" id="PF00075">
    <property type="entry name" value="RNase_H"/>
    <property type="match status" value="1"/>
</dbReference>
<name>A0A4Y2CKC1_ARAVE</name>
<sequence length="237" mass="26752">MRMARKLSTIQRSFLLNISGAYSTTATTALQVTLGTAQLHLQLQQESRFINICRFNQPLSIKDLPLPDEIEIKVSSWAFHLSKHLKQSQISLEDGGNSKNFINIYSDGSKTELGVGCAFCVFVGQNITHRWSARLSNKKTAFQAEIIALRESVKFAKNLNTDQVVNIHVDNRARIQAVSNFIKPNKNTPRNIKKILLYHSNIEITWIMAHAGNKGNEVADILAKQAKLHSIWGRWLD</sequence>
<dbReference type="AlphaFoldDB" id="A0A4Y2CKC1"/>
<dbReference type="CDD" id="cd09276">
    <property type="entry name" value="Rnase_HI_RT_non_LTR"/>
    <property type="match status" value="1"/>
</dbReference>
<dbReference type="InterPro" id="IPR002156">
    <property type="entry name" value="RNaseH_domain"/>
</dbReference>
<dbReference type="OrthoDB" id="6769383at2759"/>
<organism evidence="2 3">
    <name type="scientific">Araneus ventricosus</name>
    <name type="common">Orbweaver spider</name>
    <name type="synonym">Epeira ventricosa</name>
    <dbReference type="NCBI Taxonomy" id="182803"/>
    <lineage>
        <taxon>Eukaryota</taxon>
        <taxon>Metazoa</taxon>
        <taxon>Ecdysozoa</taxon>
        <taxon>Arthropoda</taxon>
        <taxon>Chelicerata</taxon>
        <taxon>Arachnida</taxon>
        <taxon>Araneae</taxon>
        <taxon>Araneomorphae</taxon>
        <taxon>Entelegynae</taxon>
        <taxon>Araneoidea</taxon>
        <taxon>Araneidae</taxon>
        <taxon>Araneus</taxon>
    </lineage>
</organism>
<comment type="caution">
    <text evidence="2">The sequence shown here is derived from an EMBL/GenBank/DDBJ whole genome shotgun (WGS) entry which is preliminary data.</text>
</comment>
<dbReference type="EMBL" id="BGPR01000202">
    <property type="protein sequence ID" value="GBM04394.1"/>
    <property type="molecule type" value="Genomic_DNA"/>
</dbReference>
<accession>A0A4Y2CKC1</accession>
<dbReference type="PROSITE" id="PS50879">
    <property type="entry name" value="RNASE_H_1"/>
    <property type="match status" value="1"/>
</dbReference>
<evidence type="ECO:0000313" key="3">
    <source>
        <dbReference type="Proteomes" id="UP000499080"/>
    </source>
</evidence>
<evidence type="ECO:0000313" key="2">
    <source>
        <dbReference type="EMBL" id="GBM04394.1"/>
    </source>
</evidence>
<gene>
    <name evidence="2" type="ORF">AVEN_35576_1</name>
</gene>
<dbReference type="GO" id="GO:0004523">
    <property type="term" value="F:RNA-DNA hybrid ribonuclease activity"/>
    <property type="evidence" value="ECO:0007669"/>
    <property type="project" value="InterPro"/>
</dbReference>
<dbReference type="Gene3D" id="3.30.420.10">
    <property type="entry name" value="Ribonuclease H-like superfamily/Ribonuclease H"/>
    <property type="match status" value="1"/>
</dbReference>
<dbReference type="SUPFAM" id="SSF53098">
    <property type="entry name" value="Ribonuclease H-like"/>
    <property type="match status" value="1"/>
</dbReference>
<reference evidence="2 3" key="1">
    <citation type="journal article" date="2019" name="Sci. Rep.">
        <title>Orb-weaving spider Araneus ventricosus genome elucidates the spidroin gene catalogue.</title>
        <authorList>
            <person name="Kono N."/>
            <person name="Nakamura H."/>
            <person name="Ohtoshi R."/>
            <person name="Moran D.A.P."/>
            <person name="Shinohara A."/>
            <person name="Yoshida Y."/>
            <person name="Fujiwara M."/>
            <person name="Mori M."/>
            <person name="Tomita M."/>
            <person name="Arakawa K."/>
        </authorList>
    </citation>
    <scope>NUCLEOTIDE SEQUENCE [LARGE SCALE GENOMIC DNA]</scope>
</reference>
<feature type="domain" description="RNase H type-1" evidence="1">
    <location>
        <begin position="98"/>
        <end position="228"/>
    </location>
</feature>